<evidence type="ECO:0000313" key="5">
    <source>
        <dbReference type="EMBL" id="OKS85420.1"/>
    </source>
</evidence>
<reference evidence="5 6" key="1">
    <citation type="submission" date="2016-11" db="EMBL/GenBank/DDBJ databases">
        <title>Whole Genome Sequencing of Mucilaginibacter polytrichastri RG4-7(T) isolated from the moss sample.</title>
        <authorList>
            <person name="Li Y."/>
        </authorList>
    </citation>
    <scope>NUCLEOTIDE SEQUENCE [LARGE SCALE GENOMIC DNA]</scope>
    <source>
        <strain evidence="5 6">RG4-7</strain>
    </source>
</reference>
<dbReference type="SUPFAM" id="SSF53822">
    <property type="entry name" value="Periplasmic binding protein-like I"/>
    <property type="match status" value="1"/>
</dbReference>
<dbReference type="Pfam" id="PF00356">
    <property type="entry name" value="LacI"/>
    <property type="match status" value="1"/>
</dbReference>
<dbReference type="SMART" id="SM00354">
    <property type="entry name" value="HTH_LACI"/>
    <property type="match status" value="1"/>
</dbReference>
<dbReference type="InterPro" id="IPR010982">
    <property type="entry name" value="Lambda_DNA-bd_dom_sf"/>
</dbReference>
<dbReference type="OrthoDB" id="9803256at2"/>
<dbReference type="AlphaFoldDB" id="A0A1Q5ZUH7"/>
<dbReference type="Gene3D" id="3.40.50.2300">
    <property type="match status" value="2"/>
</dbReference>
<evidence type="ECO:0000256" key="1">
    <source>
        <dbReference type="ARBA" id="ARBA00023015"/>
    </source>
</evidence>
<dbReference type="InterPro" id="IPR000843">
    <property type="entry name" value="HTH_LacI"/>
</dbReference>
<feature type="domain" description="HTH lacI-type" evidence="4">
    <location>
        <begin position="5"/>
        <end position="59"/>
    </location>
</feature>
<evidence type="ECO:0000256" key="3">
    <source>
        <dbReference type="ARBA" id="ARBA00023163"/>
    </source>
</evidence>
<protein>
    <recommendedName>
        <fullName evidence="4">HTH lacI-type domain-containing protein</fullName>
    </recommendedName>
</protein>
<keyword evidence="2" id="KW-0238">DNA-binding</keyword>
<dbReference type="Pfam" id="PF00532">
    <property type="entry name" value="Peripla_BP_1"/>
    <property type="match status" value="1"/>
</dbReference>
<sequence length="336" mass="37889">MKRLVTMKTIAKELNVSTATVSKALQDSYEIGNETKQKVWALAKQLKYELNPAGSSLRGQKTKTIAVIIPEIANNFFSLAIKGIEEIARRLDYHVLIYQTHENSEIEMAFTDSLLNGRVDGILISISSETSNNEHFRELVKKIPIVFFDRVYEDIDAVKITTDDYLSTYNATKHLIDCGCKKIAYLLALDNLSTGKKRVQGYHDALKEHNMLYTSDLIVKYDTDEAVNYNNIKNLILTHKPDGVISSIEDLALPCYYVCKELNLNIPKDLKIISFSNLNTAPLLNPSLTTITQPAFEIGKEAASILFKILHNKHVEPNESMILESELIKRDSTSCN</sequence>
<organism evidence="5 6">
    <name type="scientific">Mucilaginibacter polytrichastri</name>
    <dbReference type="NCBI Taxonomy" id="1302689"/>
    <lineage>
        <taxon>Bacteria</taxon>
        <taxon>Pseudomonadati</taxon>
        <taxon>Bacteroidota</taxon>
        <taxon>Sphingobacteriia</taxon>
        <taxon>Sphingobacteriales</taxon>
        <taxon>Sphingobacteriaceae</taxon>
        <taxon>Mucilaginibacter</taxon>
    </lineage>
</organism>
<dbReference type="PANTHER" id="PTHR30146">
    <property type="entry name" value="LACI-RELATED TRANSCRIPTIONAL REPRESSOR"/>
    <property type="match status" value="1"/>
</dbReference>
<dbReference type="PROSITE" id="PS50932">
    <property type="entry name" value="HTH_LACI_2"/>
    <property type="match status" value="1"/>
</dbReference>
<keyword evidence="1" id="KW-0805">Transcription regulation</keyword>
<dbReference type="PANTHER" id="PTHR30146:SF109">
    <property type="entry name" value="HTH-TYPE TRANSCRIPTIONAL REGULATOR GALS"/>
    <property type="match status" value="1"/>
</dbReference>
<evidence type="ECO:0000259" key="4">
    <source>
        <dbReference type="PROSITE" id="PS50932"/>
    </source>
</evidence>
<keyword evidence="3" id="KW-0804">Transcription</keyword>
<comment type="caution">
    <text evidence="5">The sequence shown here is derived from an EMBL/GenBank/DDBJ whole genome shotgun (WGS) entry which is preliminary data.</text>
</comment>
<name>A0A1Q5ZUH7_9SPHI</name>
<dbReference type="InterPro" id="IPR028082">
    <property type="entry name" value="Peripla_BP_I"/>
</dbReference>
<dbReference type="CDD" id="cd01392">
    <property type="entry name" value="HTH_LacI"/>
    <property type="match status" value="1"/>
</dbReference>
<proteinExistence type="predicted"/>
<dbReference type="GO" id="GO:0000976">
    <property type="term" value="F:transcription cis-regulatory region binding"/>
    <property type="evidence" value="ECO:0007669"/>
    <property type="project" value="TreeGrafter"/>
</dbReference>
<evidence type="ECO:0000313" key="6">
    <source>
        <dbReference type="Proteomes" id="UP000186720"/>
    </source>
</evidence>
<dbReference type="InterPro" id="IPR001761">
    <property type="entry name" value="Peripla_BP/Lac1_sug-bd_dom"/>
</dbReference>
<dbReference type="GO" id="GO:0003700">
    <property type="term" value="F:DNA-binding transcription factor activity"/>
    <property type="evidence" value="ECO:0007669"/>
    <property type="project" value="TreeGrafter"/>
</dbReference>
<dbReference type="STRING" id="1302689.RG47T_0866"/>
<dbReference type="Gene3D" id="1.10.260.40">
    <property type="entry name" value="lambda repressor-like DNA-binding domains"/>
    <property type="match status" value="1"/>
</dbReference>
<dbReference type="CDD" id="cd06267">
    <property type="entry name" value="PBP1_LacI_sugar_binding-like"/>
    <property type="match status" value="1"/>
</dbReference>
<dbReference type="EMBL" id="MPPL01000001">
    <property type="protein sequence ID" value="OKS85420.1"/>
    <property type="molecule type" value="Genomic_DNA"/>
</dbReference>
<dbReference type="RefSeq" id="WP_074488265.1">
    <property type="nucleotide sequence ID" value="NZ_FPAM01000001.1"/>
</dbReference>
<dbReference type="SUPFAM" id="SSF47413">
    <property type="entry name" value="lambda repressor-like DNA-binding domains"/>
    <property type="match status" value="1"/>
</dbReference>
<dbReference type="Proteomes" id="UP000186720">
    <property type="component" value="Unassembled WGS sequence"/>
</dbReference>
<gene>
    <name evidence="5" type="ORF">RG47T_0866</name>
</gene>
<evidence type="ECO:0000256" key="2">
    <source>
        <dbReference type="ARBA" id="ARBA00023125"/>
    </source>
</evidence>
<keyword evidence="6" id="KW-1185">Reference proteome</keyword>
<accession>A0A1Q5ZUH7</accession>